<organism evidence="2 3">
    <name type="scientific">Methylorubrum extorquens</name>
    <name type="common">Methylobacterium dichloromethanicum</name>
    <name type="synonym">Methylobacterium extorquens</name>
    <dbReference type="NCBI Taxonomy" id="408"/>
    <lineage>
        <taxon>Bacteria</taxon>
        <taxon>Pseudomonadati</taxon>
        <taxon>Pseudomonadota</taxon>
        <taxon>Alphaproteobacteria</taxon>
        <taxon>Hyphomicrobiales</taxon>
        <taxon>Methylobacteriaceae</taxon>
        <taxon>Methylorubrum</taxon>
    </lineage>
</organism>
<feature type="region of interest" description="Disordered" evidence="1">
    <location>
        <begin position="113"/>
        <end position="145"/>
    </location>
</feature>
<dbReference type="AlphaFoldDB" id="A0A2N9AR97"/>
<name>A0A2N9AR97_METEX</name>
<reference evidence="3" key="1">
    <citation type="submission" date="2017-10" db="EMBL/GenBank/DDBJ databases">
        <authorList>
            <person name="Regsiter A."/>
            <person name="William W."/>
        </authorList>
    </citation>
    <scope>NUCLEOTIDE SEQUENCE [LARGE SCALE GENOMIC DNA]</scope>
</reference>
<evidence type="ECO:0000313" key="2">
    <source>
        <dbReference type="EMBL" id="SOR29690.1"/>
    </source>
</evidence>
<dbReference type="EMBL" id="LT962688">
    <property type="protein sequence ID" value="SOR29690.1"/>
    <property type="molecule type" value="Genomic_DNA"/>
</dbReference>
<proteinExistence type="predicted"/>
<accession>A0A2N9AR97</accession>
<evidence type="ECO:0000313" key="3">
    <source>
        <dbReference type="Proteomes" id="UP000233769"/>
    </source>
</evidence>
<evidence type="ECO:0000256" key="1">
    <source>
        <dbReference type="SAM" id="MobiDB-lite"/>
    </source>
</evidence>
<protein>
    <submittedName>
        <fullName evidence="2">Uncharacterized protein</fullName>
    </submittedName>
</protein>
<sequence>MRRQPSPTSGIGWSVPSTTRVTSLAVGAQRANRTPSSANSLPNRIVWARRIRPPVSAGKRNRSSFWLAGVSCVSQGAQPTLVPPRRSYVGFERRQPPGVTDLLQRTLFVVQRTKGPPHAGGGPFTGAAIGREAERSGFDGRATAL</sequence>
<dbReference type="Proteomes" id="UP000233769">
    <property type="component" value="Chromosome tk0001"/>
</dbReference>
<gene>
    <name evidence="2" type="ORF">TK0001_3088</name>
</gene>